<keyword evidence="1" id="KW-0472">Membrane</keyword>
<dbReference type="HOGENOM" id="CLU_634615_0_0_1"/>
<organism evidence="3 4">
    <name type="scientific">Cryptococcus deuterogattii Ram5</name>
    <dbReference type="NCBI Taxonomy" id="1296110"/>
    <lineage>
        <taxon>Eukaryota</taxon>
        <taxon>Fungi</taxon>
        <taxon>Dikarya</taxon>
        <taxon>Basidiomycota</taxon>
        <taxon>Agaricomycotina</taxon>
        <taxon>Tremellomycetes</taxon>
        <taxon>Tremellales</taxon>
        <taxon>Cryptococcaceae</taxon>
        <taxon>Cryptococcus</taxon>
        <taxon>Cryptococcus gattii species complex</taxon>
    </lineage>
</organism>
<feature type="transmembrane region" description="Helical" evidence="1">
    <location>
        <begin position="281"/>
        <end position="304"/>
    </location>
</feature>
<dbReference type="AlphaFoldDB" id="A0A0D0VFQ8"/>
<feature type="signal peptide" evidence="2">
    <location>
        <begin position="1"/>
        <end position="25"/>
    </location>
</feature>
<protein>
    <submittedName>
        <fullName evidence="3">Uncharacterized protein</fullName>
    </submittedName>
</protein>
<dbReference type="Proteomes" id="UP000053392">
    <property type="component" value="Unassembled WGS sequence"/>
</dbReference>
<feature type="chain" id="PRO_5002223504" evidence="2">
    <location>
        <begin position="26"/>
        <end position="432"/>
    </location>
</feature>
<dbReference type="OrthoDB" id="2562067at2759"/>
<evidence type="ECO:0000313" key="4">
    <source>
        <dbReference type="Proteomes" id="UP000053392"/>
    </source>
</evidence>
<evidence type="ECO:0000256" key="2">
    <source>
        <dbReference type="SAM" id="SignalP"/>
    </source>
</evidence>
<sequence>MFPHRRPHAIHWIVISLILFRSSLTSSRPTAKVANLSGVSLVTHSTKAELFLRDNIQTMTGIGAVNDTTFKTAGEAVSQSDMTTTTKTYNLMTATTPILLAATLGLIMPNPWQTLYTELNYTFGFVDAVPRPAPTYGGWIREVVPLIIMSNYTVDVLPSSGSGDPTRVEAIPIGSSGLCGASVENFAIGYPFRFATPGWYMFVVNQTYMQANVTENNQCNWPILQQKSFFATQLFSLAAYPTVSPGPASPTSAYTVWADVSTATPSSLPIDTEPTTEGQKLGLALGIAGGVLGLAVIASVIWWVRRKQKLEAESLAFSRLSPQEQEAFIQEHAKSLRPFLSARHPRYPAKNRLYDYQASPTPTGTMAHALWYSHQMGNNQLMQQQNPLTWDNKYGFEPHVGNAGNLESAPNMLNPPVRIPQAQQHTQVYGPH</sequence>
<keyword evidence="1" id="KW-1133">Transmembrane helix</keyword>
<keyword evidence="2" id="KW-0732">Signal</keyword>
<proteinExistence type="predicted"/>
<accession>A0A0D0VFQ8</accession>
<gene>
    <name evidence="3" type="ORF">I313_00502</name>
</gene>
<keyword evidence="1" id="KW-0812">Transmembrane</keyword>
<evidence type="ECO:0000256" key="1">
    <source>
        <dbReference type="SAM" id="Phobius"/>
    </source>
</evidence>
<dbReference type="EMBL" id="KN847896">
    <property type="protein sequence ID" value="KIR43660.1"/>
    <property type="molecule type" value="Genomic_DNA"/>
</dbReference>
<reference evidence="3 4" key="1">
    <citation type="submission" date="2015-01" db="EMBL/GenBank/DDBJ databases">
        <title>The Genome Sequence of Cryptococcus gattii Ram5.</title>
        <authorList>
            <consortium name="The Broad Institute Genomics Platform"/>
            <person name="Cuomo C."/>
            <person name="Litvintseva A."/>
            <person name="Chen Y."/>
            <person name="Heitman J."/>
            <person name="Sun S."/>
            <person name="Springer D."/>
            <person name="Dromer F."/>
            <person name="Young S."/>
            <person name="Zeng Q."/>
            <person name="Gargeya S."/>
            <person name="Abouelleil A."/>
            <person name="Alvarado L."/>
            <person name="Chapman S.B."/>
            <person name="Gainer-Dewar J."/>
            <person name="Goldberg J."/>
            <person name="Griggs A."/>
            <person name="Gujja S."/>
            <person name="Hansen M."/>
            <person name="Howarth C."/>
            <person name="Imamovic A."/>
            <person name="Larimer J."/>
            <person name="Murphy C."/>
            <person name="Naylor J."/>
            <person name="Pearson M."/>
            <person name="Priest M."/>
            <person name="Roberts A."/>
            <person name="Saif S."/>
            <person name="Shea T."/>
            <person name="Sykes S."/>
            <person name="Wortman J."/>
            <person name="Nusbaum C."/>
            <person name="Birren B."/>
        </authorList>
    </citation>
    <scope>NUCLEOTIDE SEQUENCE [LARGE SCALE GENOMIC DNA]</scope>
    <source>
        <strain evidence="3 4">Ram5</strain>
    </source>
</reference>
<evidence type="ECO:0000313" key="3">
    <source>
        <dbReference type="EMBL" id="KIR43660.1"/>
    </source>
</evidence>
<name>A0A0D0VFQ8_9TREE</name>
<keyword evidence="4" id="KW-1185">Reference proteome</keyword>